<evidence type="ECO:0000313" key="2">
    <source>
        <dbReference type="Proteomes" id="UP000036987"/>
    </source>
</evidence>
<comment type="caution">
    <text evidence="1">The sequence shown here is derived from an EMBL/GenBank/DDBJ whole genome shotgun (WGS) entry which is preliminary data.</text>
</comment>
<dbReference type="OrthoDB" id="1896898at2759"/>
<dbReference type="EMBL" id="LFYR01001488">
    <property type="protein sequence ID" value="KMZ61417.1"/>
    <property type="molecule type" value="Genomic_DNA"/>
</dbReference>
<evidence type="ECO:0000313" key="1">
    <source>
        <dbReference type="EMBL" id="KMZ61417.1"/>
    </source>
</evidence>
<gene>
    <name evidence="1" type="ORF">ZOSMA_52G00670</name>
</gene>
<dbReference type="AlphaFoldDB" id="A0A0K9NZI7"/>
<dbReference type="STRING" id="29655.A0A0K9NZI7"/>
<dbReference type="InterPro" id="IPR008586">
    <property type="entry name" value="DUF868_pln"/>
</dbReference>
<dbReference type="OMA" id="CDKGSTH"/>
<dbReference type="Pfam" id="PF05910">
    <property type="entry name" value="DUF868"/>
    <property type="match status" value="1"/>
</dbReference>
<keyword evidence="2" id="KW-1185">Reference proteome</keyword>
<proteinExistence type="predicted"/>
<dbReference type="Proteomes" id="UP000036987">
    <property type="component" value="Unassembled WGS sequence"/>
</dbReference>
<dbReference type="PANTHER" id="PTHR31972">
    <property type="entry name" value="EXPRESSED PROTEIN"/>
    <property type="match status" value="1"/>
</dbReference>
<name>A0A0K9NZI7_ZOSMR</name>
<organism evidence="1 2">
    <name type="scientific">Zostera marina</name>
    <name type="common">Eelgrass</name>
    <dbReference type="NCBI Taxonomy" id="29655"/>
    <lineage>
        <taxon>Eukaryota</taxon>
        <taxon>Viridiplantae</taxon>
        <taxon>Streptophyta</taxon>
        <taxon>Embryophyta</taxon>
        <taxon>Tracheophyta</taxon>
        <taxon>Spermatophyta</taxon>
        <taxon>Magnoliopsida</taxon>
        <taxon>Liliopsida</taxon>
        <taxon>Zosteraceae</taxon>
        <taxon>Zostera</taxon>
    </lineage>
</organism>
<accession>A0A0K9NZI7</accession>
<sequence>MMRDFVSCFSEKVVEIRDPKRNSGENAQDMIACVYQTHVAGYTQIITVTWMKNNTAGRRFSIQIDNSNDHCRGFFKLENTPWLSSKKKGSKILGSGSGKVGIHWDLSLARFETGVPEPMEKYYVAVVVDLELVLLVGDMIGEAQKKIKIAHDHYNSLSNVMLIAKKKYMSGESKHYSTRSKFCNNGLTHDITINCETSDGVKEPYLEIRIDKKRIVLVERLKWNFRGNQTILIDHLPVEVFWDVHSWVFGSSNRRLRPAMFMFQTSGHSSERAFPWYYHQKFRESQMNGLAFSLIIFASTEVE</sequence>
<reference evidence="2" key="1">
    <citation type="journal article" date="2016" name="Nature">
        <title>The genome of the seagrass Zostera marina reveals angiosperm adaptation to the sea.</title>
        <authorList>
            <person name="Olsen J.L."/>
            <person name="Rouze P."/>
            <person name="Verhelst B."/>
            <person name="Lin Y.-C."/>
            <person name="Bayer T."/>
            <person name="Collen J."/>
            <person name="Dattolo E."/>
            <person name="De Paoli E."/>
            <person name="Dittami S."/>
            <person name="Maumus F."/>
            <person name="Michel G."/>
            <person name="Kersting A."/>
            <person name="Lauritano C."/>
            <person name="Lohaus R."/>
            <person name="Toepel M."/>
            <person name="Tonon T."/>
            <person name="Vanneste K."/>
            <person name="Amirebrahimi M."/>
            <person name="Brakel J."/>
            <person name="Bostroem C."/>
            <person name="Chovatia M."/>
            <person name="Grimwood J."/>
            <person name="Jenkins J.W."/>
            <person name="Jueterbock A."/>
            <person name="Mraz A."/>
            <person name="Stam W.T."/>
            <person name="Tice H."/>
            <person name="Bornberg-Bauer E."/>
            <person name="Green P.J."/>
            <person name="Pearson G.A."/>
            <person name="Procaccini G."/>
            <person name="Duarte C.M."/>
            <person name="Schmutz J."/>
            <person name="Reusch T.B.H."/>
            <person name="Van de Peer Y."/>
        </authorList>
    </citation>
    <scope>NUCLEOTIDE SEQUENCE [LARGE SCALE GENOMIC DNA]</scope>
    <source>
        <strain evidence="2">cv. Finnish</strain>
    </source>
</reference>
<dbReference type="PANTHER" id="PTHR31972:SF74">
    <property type="entry name" value="EXPRESSED PROTEIN"/>
    <property type="match status" value="1"/>
</dbReference>
<protein>
    <submittedName>
        <fullName evidence="1">Uncharacterized protein</fullName>
    </submittedName>
</protein>